<dbReference type="Proteomes" id="UP000182841">
    <property type="component" value="Unassembled WGS sequence"/>
</dbReference>
<dbReference type="Pfam" id="PF02771">
    <property type="entry name" value="Acyl-CoA_dh_N"/>
    <property type="match status" value="1"/>
</dbReference>
<keyword evidence="3 6" id="KW-0285">Flavoprotein</keyword>
<dbReference type="Gene3D" id="2.40.110.10">
    <property type="entry name" value="Butyryl-CoA Dehydrogenase, subunit A, domain 2"/>
    <property type="match status" value="1"/>
</dbReference>
<dbReference type="InterPro" id="IPR050741">
    <property type="entry name" value="Acyl-CoA_dehydrogenase"/>
</dbReference>
<keyword evidence="5 6" id="KW-0560">Oxidoreductase</keyword>
<evidence type="ECO:0000256" key="3">
    <source>
        <dbReference type="ARBA" id="ARBA00022630"/>
    </source>
</evidence>
<evidence type="ECO:0000256" key="4">
    <source>
        <dbReference type="ARBA" id="ARBA00022827"/>
    </source>
</evidence>
<feature type="domain" description="Acyl-CoA oxidase/dehydrogenase middle" evidence="8">
    <location>
        <begin position="122"/>
        <end position="219"/>
    </location>
</feature>
<dbReference type="Pfam" id="PF00441">
    <property type="entry name" value="Acyl-CoA_dh_1"/>
    <property type="match status" value="1"/>
</dbReference>
<feature type="domain" description="Acyl-CoA dehydrogenase/oxidase C-terminal" evidence="7">
    <location>
        <begin position="233"/>
        <end position="375"/>
    </location>
</feature>
<keyword evidence="11" id="KW-1185">Reference proteome</keyword>
<reference evidence="11" key="1">
    <citation type="submission" date="2016-10" db="EMBL/GenBank/DDBJ databases">
        <authorList>
            <person name="Varghese N."/>
            <person name="Submissions S."/>
        </authorList>
    </citation>
    <scope>NUCLEOTIDE SEQUENCE [LARGE SCALE GENOMIC DNA]</scope>
    <source>
        <strain evidence="11">CGMCC 4.6825</strain>
    </source>
</reference>
<dbReference type="STRING" id="943816.AN217_04595"/>
<dbReference type="SUPFAM" id="SSF47203">
    <property type="entry name" value="Acyl-CoA dehydrogenase C-terminal domain-like"/>
    <property type="match status" value="1"/>
</dbReference>
<dbReference type="InterPro" id="IPR006091">
    <property type="entry name" value="Acyl-CoA_Oxase/DH_mid-dom"/>
</dbReference>
<dbReference type="EMBL" id="FOGO01000014">
    <property type="protein sequence ID" value="SES26986.1"/>
    <property type="molecule type" value="Genomic_DNA"/>
</dbReference>
<protein>
    <recommendedName>
        <fullName evidence="12">Acyl-CoA dehydrogenase</fullName>
    </recommendedName>
</protein>
<dbReference type="InterPro" id="IPR009075">
    <property type="entry name" value="AcylCo_DH/oxidase_C"/>
</dbReference>
<dbReference type="PANTHER" id="PTHR48083">
    <property type="entry name" value="MEDIUM-CHAIN SPECIFIC ACYL-COA DEHYDROGENASE, MITOCHONDRIAL-RELATED"/>
    <property type="match status" value="1"/>
</dbReference>
<dbReference type="PIRSF" id="PIRSF016578">
    <property type="entry name" value="HsaA"/>
    <property type="match status" value="1"/>
</dbReference>
<sequence>MTGLIETEEHAALRASVAALGKRYGRDYFAQVVADGKHTDELWAEAAKLGYLGVNLPEEYGGGGSGIQELSIVLEELGAAGCPLLMLVVSPAICGTVIARFGTQEQRRAWLPGLADGTRKMAFGITEPDAGSNSHRITTTARRDPATGDWLLTGRKVFISGVDIADATLIVGRTEDARTGKLKPCLFVVPRDTPGFTYNMIDMAVDAPEKQFELVLDDVRLPADALVGDEDAGLLQLFAGLNPERIMTAAFALGMARWSLERALEYARTRQVWKEPIGAHQAIAHPLAQAHIEVECARLMMQKAARLYDAGDDTGAGEAANMAKYAAGEACVRAVDQAVHTLGGNGLTREYGLAAMIAASRVTRIAPVSREMILNYVSHQTLGLPKSY</sequence>
<dbReference type="CDD" id="cd00567">
    <property type="entry name" value="ACAD"/>
    <property type="match status" value="1"/>
</dbReference>
<dbReference type="AlphaFoldDB" id="A0A1H9VZ37"/>
<dbReference type="Pfam" id="PF02770">
    <property type="entry name" value="Acyl-CoA_dh_M"/>
    <property type="match status" value="1"/>
</dbReference>
<comment type="cofactor">
    <cofactor evidence="1 6">
        <name>FAD</name>
        <dbReference type="ChEBI" id="CHEBI:57692"/>
    </cofactor>
</comment>
<gene>
    <name evidence="10" type="ORF">SAMN05421870_11468</name>
</gene>
<evidence type="ECO:0000256" key="5">
    <source>
        <dbReference type="ARBA" id="ARBA00023002"/>
    </source>
</evidence>
<dbReference type="GO" id="GO:0033539">
    <property type="term" value="P:fatty acid beta-oxidation using acyl-CoA dehydrogenase"/>
    <property type="evidence" value="ECO:0007669"/>
    <property type="project" value="TreeGrafter"/>
</dbReference>
<evidence type="ECO:0000313" key="10">
    <source>
        <dbReference type="EMBL" id="SES26986.1"/>
    </source>
</evidence>
<evidence type="ECO:0000313" key="11">
    <source>
        <dbReference type="Proteomes" id="UP000182841"/>
    </source>
</evidence>
<comment type="similarity">
    <text evidence="2 6">Belongs to the acyl-CoA dehydrogenase family.</text>
</comment>
<organism evidence="10 11">
    <name type="scientific">Streptomyces qinglanensis</name>
    <dbReference type="NCBI Taxonomy" id="943816"/>
    <lineage>
        <taxon>Bacteria</taxon>
        <taxon>Bacillati</taxon>
        <taxon>Actinomycetota</taxon>
        <taxon>Actinomycetes</taxon>
        <taxon>Kitasatosporales</taxon>
        <taxon>Streptomycetaceae</taxon>
        <taxon>Streptomyces</taxon>
    </lineage>
</organism>
<evidence type="ECO:0000259" key="7">
    <source>
        <dbReference type="Pfam" id="PF00441"/>
    </source>
</evidence>
<evidence type="ECO:0008006" key="12">
    <source>
        <dbReference type="Google" id="ProtNLM"/>
    </source>
</evidence>
<dbReference type="InterPro" id="IPR036250">
    <property type="entry name" value="AcylCo_DH-like_C"/>
</dbReference>
<dbReference type="InterPro" id="IPR046373">
    <property type="entry name" value="Acyl-CoA_Oxase/DH_mid-dom_sf"/>
</dbReference>
<evidence type="ECO:0000259" key="9">
    <source>
        <dbReference type="Pfam" id="PF02771"/>
    </source>
</evidence>
<name>A0A1H9VZ37_9ACTN</name>
<dbReference type="Gene3D" id="1.20.140.10">
    <property type="entry name" value="Butyryl-CoA Dehydrogenase, subunit A, domain 3"/>
    <property type="match status" value="1"/>
</dbReference>
<evidence type="ECO:0000256" key="1">
    <source>
        <dbReference type="ARBA" id="ARBA00001974"/>
    </source>
</evidence>
<evidence type="ECO:0000256" key="6">
    <source>
        <dbReference type="RuleBase" id="RU362125"/>
    </source>
</evidence>
<proteinExistence type="inferred from homology"/>
<dbReference type="PANTHER" id="PTHR48083:SF1">
    <property type="entry name" value="DEHYDROGENASE, PUTATIVE (AFU_ORTHOLOGUE AFUA_7G06510)-RELATED"/>
    <property type="match status" value="1"/>
</dbReference>
<accession>A0A1H9VZ37</accession>
<dbReference type="InterPro" id="IPR013786">
    <property type="entry name" value="AcylCoA_DH/ox_N"/>
</dbReference>
<dbReference type="RefSeq" id="WP_075002643.1">
    <property type="nucleotide sequence ID" value="NZ_FOGO01000014.1"/>
</dbReference>
<evidence type="ECO:0000259" key="8">
    <source>
        <dbReference type="Pfam" id="PF02770"/>
    </source>
</evidence>
<dbReference type="GO" id="GO:0050660">
    <property type="term" value="F:flavin adenine dinucleotide binding"/>
    <property type="evidence" value="ECO:0007669"/>
    <property type="project" value="InterPro"/>
</dbReference>
<feature type="domain" description="Acyl-CoA dehydrogenase/oxidase N-terminal" evidence="9">
    <location>
        <begin position="7"/>
        <end position="117"/>
    </location>
</feature>
<dbReference type="InterPro" id="IPR009100">
    <property type="entry name" value="AcylCoA_DH/oxidase_NM_dom_sf"/>
</dbReference>
<keyword evidence="4 6" id="KW-0274">FAD</keyword>
<dbReference type="FunFam" id="2.40.110.10:FF:000002">
    <property type="entry name" value="Acyl-CoA dehydrogenase fadE12"/>
    <property type="match status" value="1"/>
</dbReference>
<dbReference type="GO" id="GO:0003995">
    <property type="term" value="F:acyl-CoA dehydrogenase activity"/>
    <property type="evidence" value="ECO:0007669"/>
    <property type="project" value="TreeGrafter"/>
</dbReference>
<evidence type="ECO:0000256" key="2">
    <source>
        <dbReference type="ARBA" id="ARBA00009347"/>
    </source>
</evidence>
<dbReference type="SUPFAM" id="SSF56645">
    <property type="entry name" value="Acyl-CoA dehydrogenase NM domain-like"/>
    <property type="match status" value="1"/>
</dbReference>
<dbReference type="FunFam" id="1.20.140.10:FF:000012">
    <property type="entry name" value="Acyl-CoA dehydrogenase fadE12"/>
    <property type="match status" value="1"/>
</dbReference>
<dbReference type="OrthoDB" id="8876745at2"/>
<dbReference type="Gene3D" id="1.10.540.10">
    <property type="entry name" value="Acyl-CoA dehydrogenase/oxidase, N-terminal domain"/>
    <property type="match status" value="1"/>
</dbReference>
<dbReference type="InterPro" id="IPR037069">
    <property type="entry name" value="AcylCoA_DH/ox_N_sf"/>
</dbReference>
<dbReference type="GO" id="GO:0005737">
    <property type="term" value="C:cytoplasm"/>
    <property type="evidence" value="ECO:0007669"/>
    <property type="project" value="TreeGrafter"/>
</dbReference>